<gene>
    <name evidence="2" type="ORF">FW778_10250</name>
</gene>
<protein>
    <recommendedName>
        <fullName evidence="4">WD40-like Beta Propeller Repeat</fullName>
    </recommendedName>
</protein>
<dbReference type="SUPFAM" id="SSF69304">
    <property type="entry name" value="Tricorn protease N-terminal domain"/>
    <property type="match status" value="1"/>
</dbReference>
<dbReference type="EMBL" id="VYQF01000002">
    <property type="protein sequence ID" value="KAA9039205.1"/>
    <property type="molecule type" value="Genomic_DNA"/>
</dbReference>
<comment type="caution">
    <text evidence="2">The sequence shown here is derived from an EMBL/GenBank/DDBJ whole genome shotgun (WGS) entry which is preliminary data.</text>
</comment>
<proteinExistence type="predicted"/>
<evidence type="ECO:0000313" key="2">
    <source>
        <dbReference type="EMBL" id="KAA9039205.1"/>
    </source>
</evidence>
<dbReference type="AlphaFoldDB" id="A0A5J5IGB9"/>
<feature type="signal peptide" evidence="1">
    <location>
        <begin position="1"/>
        <end position="22"/>
    </location>
</feature>
<organism evidence="2 3">
    <name type="scientific">Ginsengibacter hankyongi</name>
    <dbReference type="NCBI Taxonomy" id="2607284"/>
    <lineage>
        <taxon>Bacteria</taxon>
        <taxon>Pseudomonadati</taxon>
        <taxon>Bacteroidota</taxon>
        <taxon>Chitinophagia</taxon>
        <taxon>Chitinophagales</taxon>
        <taxon>Chitinophagaceae</taxon>
        <taxon>Ginsengibacter</taxon>
    </lineage>
</organism>
<dbReference type="Gene3D" id="2.120.10.30">
    <property type="entry name" value="TolB, C-terminal domain"/>
    <property type="match status" value="1"/>
</dbReference>
<dbReference type="InterPro" id="IPR011042">
    <property type="entry name" value="6-blade_b-propeller_TolB-like"/>
</dbReference>
<dbReference type="RefSeq" id="WP_150414614.1">
    <property type="nucleotide sequence ID" value="NZ_VYQF01000002.1"/>
</dbReference>
<evidence type="ECO:0000313" key="3">
    <source>
        <dbReference type="Proteomes" id="UP000326903"/>
    </source>
</evidence>
<name>A0A5J5IGB9_9BACT</name>
<sequence>MIFYRKYFIFILLLVFSSKSFAQVFGGSPASIKWKQINSSTARIIFPEGLDTTAERISNTISFINGPMQNTIGKKSKKINLVLQNQTTISNAYVGLAPFRSEFFLTPLQNSFELGSLPWADQLTIHEYRHVQQYNNFNVGLSKVMYDIFGEEGQALANNATIPNWFFEGDAVYNETNVSRQGRGSLPFFYNGYRALWHEGKNYSWMKLRNGSFKDFVPNHYPLGFLLVAYGRQKYGDKFWENVTHDAASLKGLFYPFQKAIKKYSGVNYVTFRNDALNFFRKQFNLENINPVRSTRREPYKDEEYPAYIGNDSLIYVKSSYNQVPEFIIRTAGKEHKVKIRDYSIDNHFSYRNGKIIFATYRPDIRWGYRDYSDLRIIDVTSGKEQTLTNRTKYFSPDISEDGKKVIAVDESSDTKCTLKLLDAATGKVTQSIANPDQLFYTYPKFYTDKKIISAVRNPEGKMSIAVIDIDDGESSYLTPFSYNVIGFPYLFNDTLYFSYSYQKNDELFAYTFSDNKLWKIKHEQDTGFGKYEPSVNAENIIWTAFTAEGYRLKEVSKKNLEFKEMKPGYLDKNTSSFGITTLQKTNSNLLYSVPNDTFSFTKYPKAFKLFNFHSIEPSANDPVYSLNLLSENILNTLQSQFSFTYDRAEKYKEIGFSGTYGGFFPFLSAGINYSFERRTFYHGNAVTFNELEPFAGFNIPLNFSKGRSFTFLNFGSQYVFNQTNYRDAYKDTLGKISYGYSSNFISFSHQIQQAVQQIYPRFAQTLNINYKAPVSKYKGYQFMANGNLYFPGFLKTHSILLNGAYLKKDSIGEISFSSGFPFSRGYSSINLYEMYKWGANYSFPLLYPDAGFANIIYLLRVRSNLFFDDTEVHDFYNNGNKFSASFRSAGAEIYFDTKWWDEASITIGLRYSRLLDNDLFGGGGRNRFEVILPVNIFNQ</sequence>
<evidence type="ECO:0008006" key="4">
    <source>
        <dbReference type="Google" id="ProtNLM"/>
    </source>
</evidence>
<keyword evidence="3" id="KW-1185">Reference proteome</keyword>
<evidence type="ECO:0000256" key="1">
    <source>
        <dbReference type="SAM" id="SignalP"/>
    </source>
</evidence>
<keyword evidence="1" id="KW-0732">Signal</keyword>
<feature type="chain" id="PRO_5023864271" description="WD40-like Beta Propeller Repeat" evidence="1">
    <location>
        <begin position="23"/>
        <end position="940"/>
    </location>
</feature>
<reference evidence="2 3" key="1">
    <citation type="submission" date="2019-09" db="EMBL/GenBank/DDBJ databases">
        <title>Draft genome sequence of Ginsengibacter sp. BR5-29.</title>
        <authorList>
            <person name="Im W.-T."/>
        </authorList>
    </citation>
    <scope>NUCLEOTIDE SEQUENCE [LARGE SCALE GENOMIC DNA]</scope>
    <source>
        <strain evidence="2 3">BR5-29</strain>
    </source>
</reference>
<accession>A0A5J5IGB9</accession>
<dbReference type="Proteomes" id="UP000326903">
    <property type="component" value="Unassembled WGS sequence"/>
</dbReference>